<keyword evidence="2" id="KW-0560">Oxidoreductase</keyword>
<sequence>MRINRSAAATVTVVVIPLTPGPEDQHLPLTLASGFSVRDMDINNSVALVTGANRGLGRAFAQRLLERGARKVYATARRPETVDLPGVEVLPLDIADPACVRAAAEAAPDVSLLINNAGISTGTDLVTGSLEAVRHELETNMFGHLAMIREFAPTLARNGGGAIVNVLSAMSWFGGKGANAYHLTKAAAWAMTNGVRLELAEQGTLVTAVHLGLADTDMAAGWPVDKIAPSDLADAALDGVEAGSAEVLADQWSRDVKARLPLTPEEFNAAMDRALAALMAA</sequence>
<comment type="similarity">
    <text evidence="1 3">Belongs to the short-chain dehydrogenases/reductases (SDR) family.</text>
</comment>
<protein>
    <submittedName>
        <fullName evidence="4">NAD(P)-dependent dehydrogenase (Short-subunit alcohol dehydrogenase family)</fullName>
    </submittedName>
</protein>
<comment type="caution">
    <text evidence="4">The sequence shown here is derived from an EMBL/GenBank/DDBJ whole genome shotgun (WGS) entry which is preliminary data.</text>
</comment>
<dbReference type="InterPro" id="IPR002347">
    <property type="entry name" value="SDR_fam"/>
</dbReference>
<dbReference type="Gene3D" id="3.40.50.720">
    <property type="entry name" value="NAD(P)-binding Rossmann-like Domain"/>
    <property type="match status" value="1"/>
</dbReference>
<organism evidence="4 5">
    <name type="scientific">Streptomyces canus</name>
    <dbReference type="NCBI Taxonomy" id="58343"/>
    <lineage>
        <taxon>Bacteria</taxon>
        <taxon>Bacillati</taxon>
        <taxon>Actinomycetota</taxon>
        <taxon>Actinomycetes</taxon>
        <taxon>Kitasatosporales</taxon>
        <taxon>Streptomycetaceae</taxon>
        <taxon>Streptomyces</taxon>
        <taxon>Streptomyces aurantiacus group</taxon>
    </lineage>
</organism>
<dbReference type="GO" id="GO:0016020">
    <property type="term" value="C:membrane"/>
    <property type="evidence" value="ECO:0007669"/>
    <property type="project" value="TreeGrafter"/>
</dbReference>
<name>A0AAW8FUR6_9ACTN</name>
<dbReference type="Proteomes" id="UP001234216">
    <property type="component" value="Unassembled WGS sequence"/>
</dbReference>
<evidence type="ECO:0000313" key="4">
    <source>
        <dbReference type="EMBL" id="MDQ0913557.1"/>
    </source>
</evidence>
<reference evidence="4" key="1">
    <citation type="submission" date="2023-07" db="EMBL/GenBank/DDBJ databases">
        <title>Comparative genomics of wheat-associated soil bacteria to identify genetic determinants of phenazine resistance.</title>
        <authorList>
            <person name="Mouncey N."/>
        </authorList>
    </citation>
    <scope>NUCLEOTIDE SEQUENCE</scope>
    <source>
        <strain evidence="4">V4I22</strain>
    </source>
</reference>
<evidence type="ECO:0000256" key="3">
    <source>
        <dbReference type="RuleBase" id="RU000363"/>
    </source>
</evidence>
<dbReference type="Pfam" id="PF00106">
    <property type="entry name" value="adh_short"/>
    <property type="match status" value="1"/>
</dbReference>
<evidence type="ECO:0000313" key="5">
    <source>
        <dbReference type="Proteomes" id="UP001234216"/>
    </source>
</evidence>
<dbReference type="GO" id="GO:0016491">
    <property type="term" value="F:oxidoreductase activity"/>
    <property type="evidence" value="ECO:0007669"/>
    <property type="project" value="UniProtKB-KW"/>
</dbReference>
<dbReference type="SUPFAM" id="SSF51735">
    <property type="entry name" value="NAD(P)-binding Rossmann-fold domains"/>
    <property type="match status" value="1"/>
</dbReference>
<dbReference type="NCBIfam" id="NF006119">
    <property type="entry name" value="PRK08264.1-5"/>
    <property type="match status" value="1"/>
</dbReference>
<evidence type="ECO:0000256" key="2">
    <source>
        <dbReference type="ARBA" id="ARBA00023002"/>
    </source>
</evidence>
<proteinExistence type="inferred from homology"/>
<dbReference type="EMBL" id="JAUSZV010000006">
    <property type="protein sequence ID" value="MDQ0913557.1"/>
    <property type="molecule type" value="Genomic_DNA"/>
</dbReference>
<gene>
    <name evidence="4" type="ORF">QFZ22_009629</name>
</gene>
<dbReference type="AlphaFoldDB" id="A0AAW8FUR6"/>
<dbReference type="PRINTS" id="PR00080">
    <property type="entry name" value="SDRFAMILY"/>
</dbReference>
<dbReference type="PANTHER" id="PTHR44196">
    <property type="entry name" value="DEHYDROGENASE/REDUCTASE SDR FAMILY MEMBER 7B"/>
    <property type="match status" value="1"/>
</dbReference>
<dbReference type="PRINTS" id="PR00081">
    <property type="entry name" value="GDHRDH"/>
</dbReference>
<dbReference type="InterPro" id="IPR036291">
    <property type="entry name" value="NAD(P)-bd_dom_sf"/>
</dbReference>
<evidence type="ECO:0000256" key="1">
    <source>
        <dbReference type="ARBA" id="ARBA00006484"/>
    </source>
</evidence>
<accession>A0AAW8FUR6</accession>
<dbReference type="PANTHER" id="PTHR44196:SF1">
    <property type="entry name" value="DEHYDROGENASE_REDUCTASE SDR FAMILY MEMBER 7B"/>
    <property type="match status" value="1"/>
</dbReference>